<name>A0A0S2SDU4_9GAMM</name>
<dbReference type="EMBL" id="CP013067">
    <property type="protein sequence ID" value="ALP39875.1"/>
    <property type="molecule type" value="Genomic_DNA"/>
</dbReference>
<protein>
    <submittedName>
        <fullName evidence="1">Uncharacterized protein</fullName>
    </submittedName>
</protein>
<sequence>MWCVTPQRIEAMSITALLPLVSLAVKIGGALLKEKPATPQAQSEPRREPLPPTLQGMFRRLGASDPNGETQRPAIDHFMGEVMNTLRERSPGASLGEAIARLQQDLTRGSAGAGGDTLLQSFDSLRQQLGIKGDLNGFLDEMSQSLPHGRGEGVGRLLATQA</sequence>
<reference evidence="1 2" key="2">
    <citation type="journal article" date="2016" name="Genome Announc.">
        <title>Complete Genome Sequence of the Highly Virulent Aeromonas schubertii Strain WL1483, Isolated from Diseased Snakehead Fish (Channa argus) in China.</title>
        <authorList>
            <person name="Liu L."/>
            <person name="Li N."/>
            <person name="Zhang D."/>
            <person name="Fu X."/>
            <person name="Shi C."/>
            <person name="Lin Q."/>
            <person name="Hao G."/>
        </authorList>
    </citation>
    <scope>NUCLEOTIDE SEQUENCE [LARGE SCALE GENOMIC DNA]</scope>
    <source>
        <strain evidence="1 2">WL1483</strain>
    </source>
</reference>
<dbReference type="KEGG" id="asr:WL1483_456"/>
<gene>
    <name evidence="1" type="ORF">WL1483_456</name>
</gene>
<accession>A0A0S2SDU4</accession>
<reference evidence="2" key="1">
    <citation type="submission" date="2015-10" db="EMBL/GenBank/DDBJ databases">
        <title>Complete Genome Sequence of Aeromonas schubertii strain WL1483.</title>
        <authorList>
            <person name="Liu L."/>
        </authorList>
    </citation>
    <scope>NUCLEOTIDE SEQUENCE [LARGE SCALE GENOMIC DNA]</scope>
    <source>
        <strain evidence="2">WL1483</strain>
    </source>
</reference>
<evidence type="ECO:0000313" key="1">
    <source>
        <dbReference type="EMBL" id="ALP39875.1"/>
    </source>
</evidence>
<dbReference type="PATRIC" id="fig|652.5.peg.124"/>
<proteinExistence type="predicted"/>
<organism evidence="1 2">
    <name type="scientific">Aeromonas schubertii</name>
    <dbReference type="NCBI Taxonomy" id="652"/>
    <lineage>
        <taxon>Bacteria</taxon>
        <taxon>Pseudomonadati</taxon>
        <taxon>Pseudomonadota</taxon>
        <taxon>Gammaproteobacteria</taxon>
        <taxon>Aeromonadales</taxon>
        <taxon>Aeromonadaceae</taxon>
        <taxon>Aeromonas</taxon>
    </lineage>
</organism>
<dbReference type="Proteomes" id="UP000058114">
    <property type="component" value="Chromosome"/>
</dbReference>
<evidence type="ECO:0000313" key="2">
    <source>
        <dbReference type="Proteomes" id="UP000058114"/>
    </source>
</evidence>
<dbReference type="AlphaFoldDB" id="A0A0S2SDU4"/>